<keyword evidence="5" id="KW-1185">Reference proteome</keyword>
<dbReference type="Pfam" id="PF00563">
    <property type="entry name" value="EAL"/>
    <property type="match status" value="1"/>
</dbReference>
<evidence type="ECO:0000259" key="2">
    <source>
        <dbReference type="PROSITE" id="PS50883"/>
    </source>
</evidence>
<dbReference type="InterPro" id="IPR035919">
    <property type="entry name" value="EAL_sf"/>
</dbReference>
<organism evidence="4 5">
    <name type="scientific">Catenovulum adriaticum</name>
    <dbReference type="NCBI Taxonomy" id="2984846"/>
    <lineage>
        <taxon>Bacteria</taxon>
        <taxon>Pseudomonadati</taxon>
        <taxon>Pseudomonadota</taxon>
        <taxon>Gammaproteobacteria</taxon>
        <taxon>Alteromonadales</taxon>
        <taxon>Alteromonadaceae</taxon>
        <taxon>Catenovulum</taxon>
    </lineage>
</organism>
<dbReference type="SUPFAM" id="SSF55073">
    <property type="entry name" value="Nucleotide cyclase"/>
    <property type="match status" value="1"/>
</dbReference>
<name>A0ABY7AIW7_9ALTE</name>
<feature type="domain" description="GGDEF" evidence="3">
    <location>
        <begin position="314"/>
        <end position="448"/>
    </location>
</feature>
<dbReference type="InterPro" id="IPR043128">
    <property type="entry name" value="Rev_trsase/Diguanyl_cyclase"/>
</dbReference>
<dbReference type="SMART" id="SM00052">
    <property type="entry name" value="EAL"/>
    <property type="match status" value="1"/>
</dbReference>
<dbReference type="SUPFAM" id="SSF55785">
    <property type="entry name" value="PYP-like sensor domain (PAS domain)"/>
    <property type="match status" value="1"/>
</dbReference>
<gene>
    <name evidence="4" type="ORF">OLW01_08225</name>
</gene>
<dbReference type="Proteomes" id="UP001163726">
    <property type="component" value="Chromosome"/>
</dbReference>
<dbReference type="PROSITE" id="PS50887">
    <property type="entry name" value="GGDEF"/>
    <property type="match status" value="1"/>
</dbReference>
<feature type="coiled-coil region" evidence="1">
    <location>
        <begin position="436"/>
        <end position="470"/>
    </location>
</feature>
<evidence type="ECO:0000256" key="1">
    <source>
        <dbReference type="SAM" id="Coils"/>
    </source>
</evidence>
<dbReference type="InterPro" id="IPR001633">
    <property type="entry name" value="EAL_dom"/>
</dbReference>
<dbReference type="Pfam" id="PF00990">
    <property type="entry name" value="GGDEF"/>
    <property type="match status" value="1"/>
</dbReference>
<evidence type="ECO:0000313" key="5">
    <source>
        <dbReference type="Proteomes" id="UP001163726"/>
    </source>
</evidence>
<dbReference type="PANTHER" id="PTHR44757">
    <property type="entry name" value="DIGUANYLATE CYCLASE DGCP"/>
    <property type="match status" value="1"/>
</dbReference>
<dbReference type="Gene3D" id="3.30.70.270">
    <property type="match status" value="1"/>
</dbReference>
<feature type="domain" description="EAL" evidence="2">
    <location>
        <begin position="457"/>
        <end position="710"/>
    </location>
</feature>
<dbReference type="Gene3D" id="3.30.450.20">
    <property type="entry name" value="PAS domain"/>
    <property type="match status" value="1"/>
</dbReference>
<dbReference type="SUPFAM" id="SSF141868">
    <property type="entry name" value="EAL domain-like"/>
    <property type="match status" value="1"/>
</dbReference>
<dbReference type="PROSITE" id="PS50883">
    <property type="entry name" value="EAL"/>
    <property type="match status" value="1"/>
</dbReference>
<dbReference type="Gene3D" id="3.20.20.450">
    <property type="entry name" value="EAL domain"/>
    <property type="match status" value="1"/>
</dbReference>
<dbReference type="NCBIfam" id="TIGR00254">
    <property type="entry name" value="GGDEF"/>
    <property type="match status" value="1"/>
</dbReference>
<dbReference type="RefSeq" id="WP_268073365.1">
    <property type="nucleotide sequence ID" value="NZ_CP109965.1"/>
</dbReference>
<dbReference type="SMART" id="SM00267">
    <property type="entry name" value="GGDEF"/>
    <property type="match status" value="1"/>
</dbReference>
<dbReference type="InterPro" id="IPR000160">
    <property type="entry name" value="GGDEF_dom"/>
</dbReference>
<dbReference type="PANTHER" id="PTHR44757:SF2">
    <property type="entry name" value="BIOFILM ARCHITECTURE MAINTENANCE PROTEIN MBAA"/>
    <property type="match status" value="1"/>
</dbReference>
<dbReference type="InterPro" id="IPR052155">
    <property type="entry name" value="Biofilm_reg_signaling"/>
</dbReference>
<dbReference type="InterPro" id="IPR029787">
    <property type="entry name" value="Nucleotide_cyclase"/>
</dbReference>
<dbReference type="InterPro" id="IPR035965">
    <property type="entry name" value="PAS-like_dom_sf"/>
</dbReference>
<keyword evidence="1" id="KW-0175">Coiled coil</keyword>
<evidence type="ECO:0000313" key="4">
    <source>
        <dbReference type="EMBL" id="WAJ69173.1"/>
    </source>
</evidence>
<evidence type="ECO:0000259" key="3">
    <source>
        <dbReference type="PROSITE" id="PS50887"/>
    </source>
</evidence>
<sequence>MDNVISDALIANGQAIFICPDPQQASLVLVAGESDWLQQLLPQAKLNQAFNLEEQSYFLQDFLIDAKALWGNSVPGQLNSGFWTEALDNHISLHLDAKAIKTDTNNVLILTNQADAYSQKQKTLQAARNILLANDQLQAQYEHLHNKLLSMINTSHSVNNLFTPVVSAVENASFGVIIFDAEFNVIIENPAVFKTFEVTHFARSTLTSPSQIMLKLMRSQLPEFSRLIETSASWNGELCWMKPPHTLKWLKVGFYPVRTDKQTLSNWLFFVHDISREKYLLQQNESLSQQDVLTSLFNRSAFWQYLENQVAEEIPFFLLYIDIAQFKQINEFYGHNEGDQLLIELSRRLSNLIAPTDFLARMGGDEFAIVLNNIDSLEKCKAFSQKLFSLTNQPFYTQEDESYLIGLKVGAVSYPHDSLQPEDLLKFADLSAYSANKKTRNAIQFYSQELKEASHRRIDLEQALKLAIENDELLLNLQPILNLKTLKIEKAEVLVRWNRPDEGIVMPSEFIAIAEKTGLIVPLGKWVFNKAAEYLKQLERSDIQIKLSINLSPMQVMDSSFFEFIKSTIERQQVDPTLLELEVTESSLINDYNEVFNLLNSARGLGLSVSVDDFGTGYSSLAYLKRLPIDILKIDRSFVQDIATDANDKAIVMAVIAMAHQLKLKVIAEGVETQEQQRFLVDNECDSAQGYLFSRPILFADFVKLISSQWQSS</sequence>
<proteinExistence type="predicted"/>
<dbReference type="CDD" id="cd01948">
    <property type="entry name" value="EAL"/>
    <property type="match status" value="1"/>
</dbReference>
<reference evidence="4" key="1">
    <citation type="submission" date="2022-10" db="EMBL/GenBank/DDBJ databases">
        <title>Catenovulum adriacola sp. nov. isolated in the Harbour of Susak.</title>
        <authorList>
            <person name="Schoch T."/>
            <person name="Reich S.J."/>
            <person name="Stoeferle S."/>
            <person name="Flaiz M."/>
            <person name="Kazda M."/>
            <person name="Riedel C.U."/>
            <person name="Duerre P."/>
        </authorList>
    </citation>
    <scope>NUCLEOTIDE SEQUENCE</scope>
    <source>
        <strain evidence="4">TS8</strain>
    </source>
</reference>
<dbReference type="EMBL" id="CP109965">
    <property type="protein sequence ID" value="WAJ69173.1"/>
    <property type="molecule type" value="Genomic_DNA"/>
</dbReference>
<dbReference type="CDD" id="cd01949">
    <property type="entry name" value="GGDEF"/>
    <property type="match status" value="1"/>
</dbReference>
<accession>A0ABY7AIW7</accession>
<protein>
    <submittedName>
        <fullName evidence="4">Bifunctional diguanylate cyclase/phosphodiesterase</fullName>
    </submittedName>
</protein>